<evidence type="ECO:0000313" key="3">
    <source>
        <dbReference type="EMBL" id="KAK4251910.1"/>
    </source>
</evidence>
<dbReference type="GO" id="GO:0005085">
    <property type="term" value="F:guanyl-nucleotide exchange factor activity"/>
    <property type="evidence" value="ECO:0007669"/>
    <property type="project" value="InterPro"/>
</dbReference>
<proteinExistence type="predicted"/>
<organism evidence="3 4">
    <name type="scientific">Corynascus novoguineensis</name>
    <dbReference type="NCBI Taxonomy" id="1126955"/>
    <lineage>
        <taxon>Eukaryota</taxon>
        <taxon>Fungi</taxon>
        <taxon>Dikarya</taxon>
        <taxon>Ascomycota</taxon>
        <taxon>Pezizomycotina</taxon>
        <taxon>Sordariomycetes</taxon>
        <taxon>Sordariomycetidae</taxon>
        <taxon>Sordariales</taxon>
        <taxon>Chaetomiaceae</taxon>
        <taxon>Corynascus</taxon>
    </lineage>
</organism>
<dbReference type="PANTHER" id="PTHR45818:SF3">
    <property type="entry name" value="PROTEIN VAV"/>
    <property type="match status" value="1"/>
</dbReference>
<evidence type="ECO:0000259" key="2">
    <source>
        <dbReference type="PROSITE" id="PS50010"/>
    </source>
</evidence>
<protein>
    <recommendedName>
        <fullName evidence="2">DH domain-containing protein</fullName>
    </recommendedName>
</protein>
<feature type="compositionally biased region" description="Basic and acidic residues" evidence="1">
    <location>
        <begin position="795"/>
        <end position="809"/>
    </location>
</feature>
<feature type="region of interest" description="Disordered" evidence="1">
    <location>
        <begin position="781"/>
        <end position="905"/>
    </location>
</feature>
<feature type="region of interest" description="Disordered" evidence="1">
    <location>
        <begin position="135"/>
        <end position="163"/>
    </location>
</feature>
<dbReference type="InterPro" id="IPR000219">
    <property type="entry name" value="DH_dom"/>
</dbReference>
<name>A0AAN7D0U6_9PEZI</name>
<evidence type="ECO:0000313" key="4">
    <source>
        <dbReference type="Proteomes" id="UP001303647"/>
    </source>
</evidence>
<dbReference type="PANTHER" id="PTHR45818">
    <property type="entry name" value="PROTEIN VAV"/>
    <property type="match status" value="1"/>
</dbReference>
<reference evidence="3" key="2">
    <citation type="submission" date="2023-05" db="EMBL/GenBank/DDBJ databases">
        <authorList>
            <consortium name="Lawrence Berkeley National Laboratory"/>
            <person name="Steindorff A."/>
            <person name="Hensen N."/>
            <person name="Bonometti L."/>
            <person name="Westerberg I."/>
            <person name="Brannstrom I.O."/>
            <person name="Guillou S."/>
            <person name="Cros-Aarteil S."/>
            <person name="Calhoun S."/>
            <person name="Haridas S."/>
            <person name="Kuo A."/>
            <person name="Mondo S."/>
            <person name="Pangilinan J."/>
            <person name="Riley R."/>
            <person name="Labutti K."/>
            <person name="Andreopoulos B."/>
            <person name="Lipzen A."/>
            <person name="Chen C."/>
            <person name="Yanf M."/>
            <person name="Daum C."/>
            <person name="Ng V."/>
            <person name="Clum A."/>
            <person name="Ohm R."/>
            <person name="Martin F."/>
            <person name="Silar P."/>
            <person name="Natvig D."/>
            <person name="Lalanne C."/>
            <person name="Gautier V."/>
            <person name="Ament-Velasquez S.L."/>
            <person name="Kruys A."/>
            <person name="Hutchinson M.I."/>
            <person name="Powell A.J."/>
            <person name="Barry K."/>
            <person name="Miller A.N."/>
            <person name="Grigoriev I.V."/>
            <person name="Debuchy R."/>
            <person name="Gladieux P."/>
            <person name="Thoren M.H."/>
            <person name="Johannesson H."/>
        </authorList>
    </citation>
    <scope>NUCLEOTIDE SEQUENCE</scope>
    <source>
        <strain evidence="3">CBS 359.72</strain>
    </source>
</reference>
<feature type="domain" description="DH" evidence="2">
    <location>
        <begin position="184"/>
        <end position="431"/>
    </location>
</feature>
<evidence type="ECO:0000256" key="1">
    <source>
        <dbReference type="SAM" id="MobiDB-lite"/>
    </source>
</evidence>
<accession>A0AAN7D0U6</accession>
<feature type="compositionally biased region" description="Basic and acidic residues" evidence="1">
    <location>
        <begin position="837"/>
        <end position="847"/>
    </location>
</feature>
<dbReference type="GO" id="GO:0005737">
    <property type="term" value="C:cytoplasm"/>
    <property type="evidence" value="ECO:0007669"/>
    <property type="project" value="TreeGrafter"/>
</dbReference>
<dbReference type="InterPro" id="IPR035899">
    <property type="entry name" value="DBL_dom_sf"/>
</dbReference>
<reference evidence="3" key="1">
    <citation type="journal article" date="2023" name="Mol. Phylogenet. Evol.">
        <title>Genome-scale phylogeny and comparative genomics of the fungal order Sordariales.</title>
        <authorList>
            <person name="Hensen N."/>
            <person name="Bonometti L."/>
            <person name="Westerberg I."/>
            <person name="Brannstrom I.O."/>
            <person name="Guillou S."/>
            <person name="Cros-Aarteil S."/>
            <person name="Calhoun S."/>
            <person name="Haridas S."/>
            <person name="Kuo A."/>
            <person name="Mondo S."/>
            <person name="Pangilinan J."/>
            <person name="Riley R."/>
            <person name="LaButti K."/>
            <person name="Andreopoulos B."/>
            <person name="Lipzen A."/>
            <person name="Chen C."/>
            <person name="Yan M."/>
            <person name="Daum C."/>
            <person name="Ng V."/>
            <person name="Clum A."/>
            <person name="Steindorff A."/>
            <person name="Ohm R.A."/>
            <person name="Martin F."/>
            <person name="Silar P."/>
            <person name="Natvig D.O."/>
            <person name="Lalanne C."/>
            <person name="Gautier V."/>
            <person name="Ament-Velasquez S.L."/>
            <person name="Kruys A."/>
            <person name="Hutchinson M.I."/>
            <person name="Powell A.J."/>
            <person name="Barry K."/>
            <person name="Miller A.N."/>
            <person name="Grigoriev I.V."/>
            <person name="Debuchy R."/>
            <person name="Gladieux P."/>
            <person name="Hiltunen Thoren M."/>
            <person name="Johannesson H."/>
        </authorList>
    </citation>
    <scope>NUCLEOTIDE SEQUENCE</scope>
    <source>
        <strain evidence="3">CBS 359.72</strain>
    </source>
</reference>
<dbReference type="PROSITE" id="PS50010">
    <property type="entry name" value="DH_2"/>
    <property type="match status" value="1"/>
</dbReference>
<dbReference type="Pfam" id="PF00621">
    <property type="entry name" value="RhoGEF"/>
    <property type="match status" value="1"/>
</dbReference>
<sequence length="905" mass="100703">MAPTNLEIQSLRQPEQAVEEIRARRRLRMHISRGTRLQRVVTRERARFPYQPESRSPKPFQKWMKTLHKRVLRQQEILGYDGSLPPMPRCMVNDRSLTMATTHHRHSSSESSFAFVAATRSASMSMTSASLWTRSWKTTTRSSRRPRTERSSRASISGPRVSEDSYFSESQGLVDFGVVERALKRRRILEELVRTEENYIGDVQFLMNVYVTILASLPSSPPGLRSSVNRNLADIVELHEEILAELHQALPDSEHTQLDLVVKRIDSNSSTRGHRRWKSLDVIPESRGGVSRLGALPGTVTEPHTAAEVAKIFLKRIHRFFIYEEYGAKYELMIKDVATAQRTIPGWASYQKGLEILASSLSSANNRDHQPRRALTIDDLLVKPIQRVCRYPLLFSELLKHTPVIDCPYSHMEIENTLIRLREATAEINRATNDSRTKLVLEKTWILQDRLAFPDQQLDAATRNRIRLLGHVRLCGALHVCWQTKDGVSGQYMAALLFREWFCLATAGKTGQIYTIQACISLGNIKVEEVDNGRGLQCHTARYSWKIVFLSDNQLYELILTACSPKEELEWRARLRSSPQTEGFDGQGQMQSDVFSFLALNIKALGTVFRKPGTMARKVSIHRATTIGPKTPLYQVILKNASAAKEVPIVSSNPSINRSQSLLTTNSRIPVVAPARAERARLEAMLADVWTRDVLPFPGITARSRSEHLVRASASSMMRKLSAVSIGGSFTRRSASLASLQQQQREKGGATDATATAFTTEAKGRASDGGLPRVVPMAVQEDTSHGQDQNGTGKLEGRASTEADTDTNKDLGAGADGLETVVRPGPRSASAPDELGTDTKGEEHESRAGSTAPSPRRNSRQSDLSETSVPSKEAKMEMKFLNGSSYSPLSQPHPASVGALSLPSR</sequence>
<dbReference type="EMBL" id="MU857603">
    <property type="protein sequence ID" value="KAK4251910.1"/>
    <property type="molecule type" value="Genomic_DNA"/>
</dbReference>
<feature type="compositionally biased region" description="Polar residues" evidence="1">
    <location>
        <begin position="861"/>
        <end position="870"/>
    </location>
</feature>
<dbReference type="AlphaFoldDB" id="A0AAN7D0U6"/>
<gene>
    <name evidence="3" type="ORF">C7999DRAFT_37281</name>
</gene>
<keyword evidence="4" id="KW-1185">Reference proteome</keyword>
<dbReference type="Proteomes" id="UP001303647">
    <property type="component" value="Unassembled WGS sequence"/>
</dbReference>
<dbReference type="SUPFAM" id="SSF48065">
    <property type="entry name" value="DBL homology domain (DH-domain)"/>
    <property type="match status" value="1"/>
</dbReference>
<dbReference type="SMART" id="SM00325">
    <property type="entry name" value="RhoGEF"/>
    <property type="match status" value="1"/>
</dbReference>
<dbReference type="Gene3D" id="1.20.900.10">
    <property type="entry name" value="Dbl homology (DH) domain"/>
    <property type="match status" value="1"/>
</dbReference>
<comment type="caution">
    <text evidence="3">The sequence shown here is derived from an EMBL/GenBank/DDBJ whole genome shotgun (WGS) entry which is preliminary data.</text>
</comment>